<evidence type="ECO:0000313" key="2">
    <source>
        <dbReference type="EMBL" id="KAK4882351.1"/>
    </source>
</evidence>
<evidence type="ECO:0000313" key="3">
    <source>
        <dbReference type="Proteomes" id="UP001353858"/>
    </source>
</evidence>
<protein>
    <submittedName>
        <fullName evidence="2">Uncharacterized protein</fullName>
    </submittedName>
</protein>
<sequence length="90" mass="9942">MIQDSFQEDGQTETTLRNTVIDNSNDTAPGPTNADLLDAIKNLTKTVVHLQNSVDSVHQQLVNLEFAKVVNDEMTDHSLDIPKLPCSTIH</sequence>
<keyword evidence="3" id="KW-1185">Reference proteome</keyword>
<feature type="compositionally biased region" description="Polar residues" evidence="1">
    <location>
        <begin position="12"/>
        <end position="27"/>
    </location>
</feature>
<proteinExistence type="predicted"/>
<accession>A0AAN7PK75</accession>
<dbReference type="EMBL" id="JARPUR010000002">
    <property type="protein sequence ID" value="KAK4882351.1"/>
    <property type="molecule type" value="Genomic_DNA"/>
</dbReference>
<gene>
    <name evidence="2" type="ORF">RN001_005670</name>
</gene>
<dbReference type="AlphaFoldDB" id="A0AAN7PK75"/>
<feature type="compositionally biased region" description="Acidic residues" evidence="1">
    <location>
        <begin position="1"/>
        <end position="11"/>
    </location>
</feature>
<name>A0AAN7PK75_9COLE</name>
<organism evidence="2 3">
    <name type="scientific">Aquatica leii</name>
    <dbReference type="NCBI Taxonomy" id="1421715"/>
    <lineage>
        <taxon>Eukaryota</taxon>
        <taxon>Metazoa</taxon>
        <taxon>Ecdysozoa</taxon>
        <taxon>Arthropoda</taxon>
        <taxon>Hexapoda</taxon>
        <taxon>Insecta</taxon>
        <taxon>Pterygota</taxon>
        <taxon>Neoptera</taxon>
        <taxon>Endopterygota</taxon>
        <taxon>Coleoptera</taxon>
        <taxon>Polyphaga</taxon>
        <taxon>Elateriformia</taxon>
        <taxon>Elateroidea</taxon>
        <taxon>Lampyridae</taxon>
        <taxon>Luciolinae</taxon>
        <taxon>Aquatica</taxon>
    </lineage>
</organism>
<dbReference type="Proteomes" id="UP001353858">
    <property type="component" value="Unassembled WGS sequence"/>
</dbReference>
<evidence type="ECO:0000256" key="1">
    <source>
        <dbReference type="SAM" id="MobiDB-lite"/>
    </source>
</evidence>
<comment type="caution">
    <text evidence="2">The sequence shown here is derived from an EMBL/GenBank/DDBJ whole genome shotgun (WGS) entry which is preliminary data.</text>
</comment>
<feature type="region of interest" description="Disordered" evidence="1">
    <location>
        <begin position="1"/>
        <end position="32"/>
    </location>
</feature>
<reference evidence="3" key="1">
    <citation type="submission" date="2023-01" db="EMBL/GenBank/DDBJ databases">
        <title>Key to firefly adult light organ development and bioluminescence: homeobox transcription factors regulate luciferase expression and transportation to peroxisome.</title>
        <authorList>
            <person name="Fu X."/>
        </authorList>
    </citation>
    <scope>NUCLEOTIDE SEQUENCE [LARGE SCALE GENOMIC DNA]</scope>
</reference>